<keyword evidence="5 7" id="KW-0687">Ribonucleoprotein</keyword>
<dbReference type="FunFam" id="3.30.420.100:FF:000001">
    <property type="entry name" value="50S ribosomal protein L18"/>
    <property type="match status" value="1"/>
</dbReference>
<evidence type="ECO:0000256" key="6">
    <source>
        <dbReference type="ARBA" id="ARBA00035197"/>
    </source>
</evidence>
<dbReference type="EMBL" id="DSVQ01000012">
    <property type="protein sequence ID" value="HGT39334.1"/>
    <property type="molecule type" value="Genomic_DNA"/>
</dbReference>
<name>A0A7C4LL33_9PLAN</name>
<dbReference type="InterPro" id="IPR057268">
    <property type="entry name" value="Ribosomal_L18"/>
</dbReference>
<dbReference type="SUPFAM" id="SSF53137">
    <property type="entry name" value="Translational machinery components"/>
    <property type="match status" value="1"/>
</dbReference>
<dbReference type="GO" id="GO:0008097">
    <property type="term" value="F:5S rRNA binding"/>
    <property type="evidence" value="ECO:0007669"/>
    <property type="project" value="TreeGrafter"/>
</dbReference>
<evidence type="ECO:0000256" key="7">
    <source>
        <dbReference type="HAMAP-Rule" id="MF_01337"/>
    </source>
</evidence>
<dbReference type="Gene3D" id="3.30.420.100">
    <property type="match status" value="1"/>
</dbReference>
<dbReference type="NCBIfam" id="TIGR00060">
    <property type="entry name" value="L18_bact"/>
    <property type="match status" value="1"/>
</dbReference>
<dbReference type="CDD" id="cd00432">
    <property type="entry name" value="Ribosomal_L18_L5e"/>
    <property type="match status" value="1"/>
</dbReference>
<dbReference type="AlphaFoldDB" id="A0A7C4LL33"/>
<protein>
    <recommendedName>
        <fullName evidence="6 7">Large ribosomal subunit protein uL18</fullName>
    </recommendedName>
</protein>
<proteinExistence type="inferred from homology"/>
<evidence type="ECO:0000256" key="4">
    <source>
        <dbReference type="ARBA" id="ARBA00022980"/>
    </source>
</evidence>
<comment type="function">
    <text evidence="7">This is one of the proteins that bind and probably mediate the attachment of the 5S RNA into the large ribosomal subunit, where it forms part of the central protuberance.</text>
</comment>
<dbReference type="Pfam" id="PF00861">
    <property type="entry name" value="Ribosomal_L18p"/>
    <property type="match status" value="1"/>
</dbReference>
<dbReference type="HAMAP" id="MF_01337_B">
    <property type="entry name" value="Ribosomal_uL18_B"/>
    <property type="match status" value="1"/>
</dbReference>
<keyword evidence="2 7" id="KW-0699">rRNA-binding</keyword>
<dbReference type="InterPro" id="IPR004389">
    <property type="entry name" value="Ribosomal_uL18_bac-type"/>
</dbReference>
<evidence type="ECO:0000256" key="2">
    <source>
        <dbReference type="ARBA" id="ARBA00022730"/>
    </source>
</evidence>
<dbReference type="PANTHER" id="PTHR12899:SF3">
    <property type="entry name" value="LARGE RIBOSOMAL SUBUNIT PROTEIN UL18M"/>
    <property type="match status" value="1"/>
</dbReference>
<keyword evidence="4 7" id="KW-0689">Ribosomal protein</keyword>
<dbReference type="GO" id="GO:0022625">
    <property type="term" value="C:cytosolic large ribosomal subunit"/>
    <property type="evidence" value="ECO:0007669"/>
    <property type="project" value="TreeGrafter"/>
</dbReference>
<sequence>MKLQKRITVQQRRRAYRVRNRVRAGGRLRLSVFRSNKHIYAQIIDDARGQTLVSASTAEADFRASGQAGGNTAAAAAIGKRLADRAKEKGIHTVAFDRGPYRYHGRIKALADAARAAGLEF</sequence>
<evidence type="ECO:0000313" key="8">
    <source>
        <dbReference type="EMBL" id="HGT39334.1"/>
    </source>
</evidence>
<comment type="similarity">
    <text evidence="1 7">Belongs to the universal ribosomal protein uL18 family.</text>
</comment>
<keyword evidence="3 7" id="KW-0694">RNA-binding</keyword>
<dbReference type="GO" id="GO:0006412">
    <property type="term" value="P:translation"/>
    <property type="evidence" value="ECO:0007669"/>
    <property type="project" value="UniProtKB-UniRule"/>
</dbReference>
<evidence type="ECO:0000256" key="5">
    <source>
        <dbReference type="ARBA" id="ARBA00023274"/>
    </source>
</evidence>
<organism evidence="8">
    <name type="scientific">Schlesneria paludicola</name>
    <dbReference type="NCBI Taxonomy" id="360056"/>
    <lineage>
        <taxon>Bacteria</taxon>
        <taxon>Pseudomonadati</taxon>
        <taxon>Planctomycetota</taxon>
        <taxon>Planctomycetia</taxon>
        <taxon>Planctomycetales</taxon>
        <taxon>Planctomycetaceae</taxon>
        <taxon>Schlesneria</taxon>
    </lineage>
</organism>
<gene>
    <name evidence="7" type="primary">rplR</name>
    <name evidence="8" type="ORF">ENS64_08760</name>
</gene>
<evidence type="ECO:0000256" key="1">
    <source>
        <dbReference type="ARBA" id="ARBA00007116"/>
    </source>
</evidence>
<reference evidence="8" key="1">
    <citation type="journal article" date="2020" name="mSystems">
        <title>Genome- and Community-Level Interaction Insights into Carbon Utilization and Element Cycling Functions of Hydrothermarchaeota in Hydrothermal Sediment.</title>
        <authorList>
            <person name="Zhou Z."/>
            <person name="Liu Y."/>
            <person name="Xu W."/>
            <person name="Pan J."/>
            <person name="Luo Z.H."/>
            <person name="Li M."/>
        </authorList>
    </citation>
    <scope>NUCLEOTIDE SEQUENCE [LARGE SCALE GENOMIC DNA]</scope>
    <source>
        <strain evidence="8">SpSt-508</strain>
    </source>
</reference>
<evidence type="ECO:0000256" key="3">
    <source>
        <dbReference type="ARBA" id="ARBA00022884"/>
    </source>
</evidence>
<accession>A0A7C4LL33</accession>
<dbReference type="PANTHER" id="PTHR12899">
    <property type="entry name" value="39S RIBOSOMAL PROTEIN L18, MITOCHONDRIAL"/>
    <property type="match status" value="1"/>
</dbReference>
<comment type="caution">
    <text evidence="8">The sequence shown here is derived from an EMBL/GenBank/DDBJ whole genome shotgun (WGS) entry which is preliminary data.</text>
</comment>
<dbReference type="GO" id="GO:0003735">
    <property type="term" value="F:structural constituent of ribosome"/>
    <property type="evidence" value="ECO:0007669"/>
    <property type="project" value="InterPro"/>
</dbReference>
<comment type="subunit">
    <text evidence="7">Part of the 50S ribosomal subunit; part of the 5S rRNA/L5/L18/L25 subcomplex. Contacts the 5S and 23S rRNAs.</text>
</comment>
<dbReference type="InterPro" id="IPR005484">
    <property type="entry name" value="Ribosomal_uL18_bac/plant/anim"/>
</dbReference>